<evidence type="ECO:0000259" key="9">
    <source>
        <dbReference type="SMART" id="SM00481"/>
    </source>
</evidence>
<feature type="domain" description="Exonuclease" evidence="8">
    <location>
        <begin position="1"/>
        <end position="192"/>
    </location>
</feature>
<evidence type="ECO:0000256" key="4">
    <source>
        <dbReference type="ARBA" id="ARBA00022695"/>
    </source>
</evidence>
<dbReference type="SUPFAM" id="SSF53098">
    <property type="entry name" value="Ribonuclease H-like"/>
    <property type="match status" value="1"/>
</dbReference>
<sequence length="1461" mass="166725">MYLIFDTETTGLPKRWDAPLTDSDNWPRCIQIAWQLHDEMGKLIDSQDYLVQPDGFDIPYDSERIHGISTDLAREQGIPLDEVLEKFNEALKKSKFVVGQNVGFDINIMGAEFIRRDFENSLQEMPVLDTCTETTAELCKIPGGRGGKFKLPTLTELHEFLFDEAFAEAHNATADVEATTRCFLELVRQRIYNLEELDVPADYFENFSQANPQPIELIGLKHINLKKASDAIRKRLEKQQPSDDISHEEIQENLEKLDEIPFAHLHNHSQFSVLQSTISIPDLVAAAAEENMNAVALTDHANMMGAFHFVKEVGVYNGKIKEQNAEAEEKGEPLKRPLKAIVGCEFFVCENHTDKSRKDNGYQIVMLAKNKNGYHNLAKMSSLAYTDGFYYVPRIDKEVIKKYKEDVIVLTGNLYGEVPSKILNVGEKQAEEALLWWKEEFGEDLYIEIMRHDQEDENRVNPVMVEFSKKHDIKLVATNNTYYWKQEDANAHDILLCVKDGEKQATPIGRGRGYRYGLPNQEYYFKSGDEMKSLFKDLPEAISNIQEIVEKIEPFELARDVLLPKFTIPEQFQSEEDLVDGGKRGENAYLKHITYEGAKERYGEITESIKERLDFELSVIENTGYPGYFLIVEDFIRAAREMGVSVGPGRGSAAGSAVAYCLGITNIDPIKYDLLFERFLNPDRVSMPDIDIDFDDEGRSRVMDYVIKKYGANQVAQIITYGTMAAKSSIRDTARVLDLPLMEADRIAKLIPNTKLAKIFGMDEKTLKSKFRGDEVEKINELLNIAEGDDLEAETVNQARVLEGSVRNTGIHACGVIITPGDITNYVPVSVAKDSDLYVTQFDNSVVESAGLLKMDFLGLKTLTLIKDTCKIVKGRHGIDLDPDNFPLDDEETYKLFQRGETIGIFQYESPGMQKHMQSLKPTVFDDLIAMNALYRPGPMEYIPSFIARKHGEEEISYDLPEMEEYLEETYGITVYQEQVMLLSQKLAGFSKGEADMLRKAMGKKIAALLAQLKPKFINGGKEKGHPEEVLEKIWKDWEAFASYAFNKSHSTCYAWIAYQTAYLKAHYPAEYMAAVLSNNMNDIKQVTFFMEECKRMKLNVLGPDVNESYYKFSVNKNNAIRFGMGAIKGVGAGAVATIVENRKTKEGPYRSIFDMAKRIDLRAANKKAFENLALAGGFDGFGGTHRAQYFHDDGSGMSFLEKVIKYAQKFQENQNSSQVSLFGEASEVQIPEPEVPPCEEWGTMEKLRREKEVVGIYISGHPLDDFKIEMSYFCNGKISDFRDLEAIVNRDLTIGGVVVDVQHRVSKNGKGWAIFTVEDYDESYEFKIFGEEYLRMKHFFVSNNFIHMKVFVKEGWTNKDTGKKGEPRIQFREMNLLHDVMDKYAKKLTIQLNVDDLKHEKIEWLKDTFTAHKGDNHLNFVVYEMKEQVKLHMPSRKHKIKISQELIEMLEKEQFMYKLN</sequence>
<dbReference type="InterPro" id="IPR013520">
    <property type="entry name" value="Ribonucl_H"/>
</dbReference>
<keyword evidence="11" id="KW-1185">Reference proteome</keyword>
<keyword evidence="4 10" id="KW-0548">Nucleotidyltransferase</keyword>
<dbReference type="Pfam" id="PF17657">
    <property type="entry name" value="DNA_pol3_finger"/>
    <property type="match status" value="1"/>
</dbReference>
<dbReference type="InterPro" id="IPR040982">
    <property type="entry name" value="DNA_pol3_finger"/>
</dbReference>
<dbReference type="GO" id="GO:0003887">
    <property type="term" value="F:DNA-directed DNA polymerase activity"/>
    <property type="evidence" value="ECO:0007669"/>
    <property type="project" value="UniProtKB-EC"/>
</dbReference>
<evidence type="ECO:0000313" key="11">
    <source>
        <dbReference type="Proteomes" id="UP001155077"/>
    </source>
</evidence>
<proteinExistence type="predicted"/>
<dbReference type="EMBL" id="JAMSCK010000003">
    <property type="protein sequence ID" value="MCM8569387.1"/>
    <property type="molecule type" value="Genomic_DNA"/>
</dbReference>
<evidence type="ECO:0000256" key="3">
    <source>
        <dbReference type="ARBA" id="ARBA00022679"/>
    </source>
</evidence>
<evidence type="ECO:0000259" key="8">
    <source>
        <dbReference type="SMART" id="SM00479"/>
    </source>
</evidence>
<keyword evidence="3 10" id="KW-0808">Transferase</keyword>
<evidence type="ECO:0000256" key="1">
    <source>
        <dbReference type="ARBA" id="ARBA00012417"/>
    </source>
</evidence>
<dbReference type="InterPro" id="IPR012337">
    <property type="entry name" value="RNaseH-like_sf"/>
</dbReference>
<comment type="caution">
    <text evidence="10">The sequence shown here is derived from an EMBL/GenBank/DDBJ whole genome shotgun (WGS) entry which is preliminary data.</text>
</comment>
<evidence type="ECO:0000256" key="2">
    <source>
        <dbReference type="ARBA" id="ARBA00019114"/>
    </source>
</evidence>
<dbReference type="Gene3D" id="3.30.420.10">
    <property type="entry name" value="Ribonuclease H-like superfamily/Ribonuclease H"/>
    <property type="match status" value="1"/>
</dbReference>
<dbReference type="Pfam" id="PF14579">
    <property type="entry name" value="HHH_6"/>
    <property type="match status" value="1"/>
</dbReference>
<dbReference type="NCBIfam" id="TIGR00594">
    <property type="entry name" value="polc"/>
    <property type="match status" value="1"/>
</dbReference>
<evidence type="ECO:0000256" key="7">
    <source>
        <dbReference type="ARBA" id="ARBA00049244"/>
    </source>
</evidence>
<evidence type="ECO:0000256" key="5">
    <source>
        <dbReference type="ARBA" id="ARBA00022705"/>
    </source>
</evidence>
<dbReference type="InterPro" id="IPR041931">
    <property type="entry name" value="DNA_pol3_alpha_thumb_dom"/>
</dbReference>
<dbReference type="RefSeq" id="WP_252112400.1">
    <property type="nucleotide sequence ID" value="NZ_JAMSCK010000003.1"/>
</dbReference>
<dbReference type="InterPro" id="IPR036397">
    <property type="entry name" value="RNaseH_sf"/>
</dbReference>
<dbReference type="Proteomes" id="UP001155077">
    <property type="component" value="Unassembled WGS sequence"/>
</dbReference>
<dbReference type="InterPro" id="IPR011708">
    <property type="entry name" value="DNA_pol3_alpha_NTPase_dom"/>
</dbReference>
<comment type="catalytic activity">
    <reaction evidence="7">
        <text>DNA(n) + a 2'-deoxyribonucleoside 5'-triphosphate = DNA(n+1) + diphosphate</text>
        <dbReference type="Rhea" id="RHEA:22508"/>
        <dbReference type="Rhea" id="RHEA-COMP:17339"/>
        <dbReference type="Rhea" id="RHEA-COMP:17340"/>
        <dbReference type="ChEBI" id="CHEBI:33019"/>
        <dbReference type="ChEBI" id="CHEBI:61560"/>
        <dbReference type="ChEBI" id="CHEBI:173112"/>
        <dbReference type="EC" id="2.7.7.7"/>
    </reaction>
</comment>
<evidence type="ECO:0000256" key="6">
    <source>
        <dbReference type="ARBA" id="ARBA00022932"/>
    </source>
</evidence>
<dbReference type="NCBIfam" id="NF004226">
    <property type="entry name" value="PRK05673.1"/>
    <property type="match status" value="1"/>
</dbReference>
<dbReference type="CDD" id="cd06127">
    <property type="entry name" value="DEDDh"/>
    <property type="match status" value="1"/>
</dbReference>
<dbReference type="InterPro" id="IPR004805">
    <property type="entry name" value="DnaE2/DnaE/PolC"/>
</dbReference>
<dbReference type="PANTHER" id="PTHR32294:SF0">
    <property type="entry name" value="DNA POLYMERASE III SUBUNIT ALPHA"/>
    <property type="match status" value="1"/>
</dbReference>
<reference evidence="10" key="1">
    <citation type="submission" date="2022-06" db="EMBL/GenBank/DDBJ databases">
        <title>Gramella sediminis sp. nov., isolated from deep-sea sediment of the Indian Ocean.</title>
        <authorList>
            <person name="Yang L."/>
        </authorList>
    </citation>
    <scope>NUCLEOTIDE SEQUENCE</scope>
    <source>
        <strain evidence="10">HMD3159</strain>
    </source>
</reference>
<organism evidence="10 11">
    <name type="scientific">Gramella jeungdoensis</name>
    <dbReference type="NCBI Taxonomy" id="708091"/>
    <lineage>
        <taxon>Bacteria</taxon>
        <taxon>Pseudomonadati</taxon>
        <taxon>Bacteroidota</taxon>
        <taxon>Flavobacteriia</taxon>
        <taxon>Flavobacteriales</taxon>
        <taxon>Flavobacteriaceae</taxon>
        <taxon>Christiangramia</taxon>
    </lineage>
</organism>
<feature type="domain" description="Polymerase/histidinol phosphatase N-terminal" evidence="9">
    <location>
        <begin position="263"/>
        <end position="350"/>
    </location>
</feature>
<gene>
    <name evidence="10" type="primary">dnaE</name>
    <name evidence="10" type="ORF">NE848_08355</name>
</gene>
<accession>A0ABT0Z111</accession>
<dbReference type="Gene3D" id="1.10.150.870">
    <property type="match status" value="1"/>
</dbReference>
<dbReference type="Pfam" id="PF00929">
    <property type="entry name" value="RNase_T"/>
    <property type="match status" value="1"/>
</dbReference>
<dbReference type="SMART" id="SM00481">
    <property type="entry name" value="POLIIIAc"/>
    <property type="match status" value="1"/>
</dbReference>
<dbReference type="Gene3D" id="1.10.10.1600">
    <property type="entry name" value="Bacterial DNA polymerase III alpha subunit, thumb domain"/>
    <property type="match status" value="1"/>
</dbReference>
<dbReference type="EC" id="2.7.7.7" evidence="1"/>
<evidence type="ECO:0000313" key="10">
    <source>
        <dbReference type="EMBL" id="MCM8569387.1"/>
    </source>
</evidence>
<dbReference type="CDD" id="cd04485">
    <property type="entry name" value="DnaE_OBF"/>
    <property type="match status" value="1"/>
</dbReference>
<dbReference type="PANTHER" id="PTHR32294">
    <property type="entry name" value="DNA POLYMERASE III SUBUNIT ALPHA"/>
    <property type="match status" value="1"/>
</dbReference>
<dbReference type="Pfam" id="PF07733">
    <property type="entry name" value="DNA_pol3_alpha"/>
    <property type="match status" value="1"/>
</dbReference>
<dbReference type="InterPro" id="IPR004013">
    <property type="entry name" value="PHP_dom"/>
</dbReference>
<protein>
    <recommendedName>
        <fullName evidence="2">DNA polymerase III subunit alpha</fullName>
        <ecNumber evidence="1">2.7.7.7</ecNumber>
    </recommendedName>
</protein>
<dbReference type="Gene3D" id="3.20.20.140">
    <property type="entry name" value="Metal-dependent hydrolases"/>
    <property type="match status" value="1"/>
</dbReference>
<dbReference type="InterPro" id="IPR003141">
    <property type="entry name" value="Pol/His_phosphatase_N"/>
</dbReference>
<dbReference type="SMART" id="SM00479">
    <property type="entry name" value="EXOIII"/>
    <property type="match status" value="1"/>
</dbReference>
<keyword evidence="5" id="KW-0235">DNA replication</keyword>
<name>A0ABT0Z111_9FLAO</name>
<keyword evidence="6" id="KW-0239">DNA-directed DNA polymerase</keyword>
<dbReference type="Pfam" id="PF02811">
    <property type="entry name" value="PHP"/>
    <property type="match status" value="1"/>
</dbReference>
<dbReference type="InterPro" id="IPR029460">
    <property type="entry name" value="DNAPol_HHH"/>
</dbReference>